<evidence type="ECO:0000259" key="7">
    <source>
        <dbReference type="PROSITE" id="PS51094"/>
    </source>
</evidence>
<reference evidence="8 9" key="1">
    <citation type="submission" date="2014-08" db="EMBL/GenBank/DDBJ databases">
        <authorList>
            <person name="den Bakker H.C."/>
        </authorList>
    </citation>
    <scope>NUCLEOTIDE SEQUENCE [LARGE SCALE GENOMIC DNA]</scope>
    <source>
        <strain evidence="8 9">DSM 18334</strain>
    </source>
</reference>
<evidence type="ECO:0000256" key="2">
    <source>
        <dbReference type="ARBA" id="ARBA00022448"/>
    </source>
</evidence>
<dbReference type="EMBL" id="JQCR01000002">
    <property type="protein sequence ID" value="KGE20332.1"/>
    <property type="molecule type" value="Genomic_DNA"/>
</dbReference>
<dbReference type="PROSITE" id="PS00372">
    <property type="entry name" value="PTS_EIIA_TYPE_2_HIS"/>
    <property type="match status" value="1"/>
</dbReference>
<dbReference type="AlphaFoldDB" id="A0A098MFM1"/>
<comment type="caution">
    <text evidence="8">The sequence shown here is derived from an EMBL/GenBank/DDBJ whole genome shotgun (WGS) entry which is preliminary data.</text>
</comment>
<dbReference type="InterPro" id="IPR051541">
    <property type="entry name" value="PTS_SugarTrans_NitroReg"/>
</dbReference>
<sequence length="152" mass="16416">MLITELLDKNYIELNLKGSTKQAVISELGDLLMNGGALTDQAKYENAVLAREEEASTGIGFGIAIPHGKSEGVAKPAIALGIKREGLDWESIDDEDATIIFMLAIPQHQAGNEHLKVLQQLSRKLVDDDFRAALAAAADKDEIYSLLSQIAV</sequence>
<keyword evidence="4" id="KW-0762">Sugar transport</keyword>
<dbReference type="GO" id="GO:0016020">
    <property type="term" value="C:membrane"/>
    <property type="evidence" value="ECO:0007669"/>
    <property type="project" value="InterPro"/>
</dbReference>
<protein>
    <submittedName>
        <fullName evidence="8">PTS fructose transporter subunit IIA</fullName>
    </submittedName>
</protein>
<keyword evidence="5" id="KW-0808">Transferase</keyword>
<dbReference type="InterPro" id="IPR016152">
    <property type="entry name" value="PTrfase/Anion_transptr"/>
</dbReference>
<dbReference type="InterPro" id="IPR002178">
    <property type="entry name" value="PTS_EIIA_type-2_dom"/>
</dbReference>
<dbReference type="Gene3D" id="3.40.930.10">
    <property type="entry name" value="Mannitol-specific EII, Chain A"/>
    <property type="match status" value="1"/>
</dbReference>
<evidence type="ECO:0000256" key="5">
    <source>
        <dbReference type="ARBA" id="ARBA00022679"/>
    </source>
</evidence>
<gene>
    <name evidence="8" type="ORF">PWYN_14055</name>
</gene>
<comment type="subcellular location">
    <subcellularLocation>
        <location evidence="1">Cytoplasm</location>
    </subcellularLocation>
</comment>
<dbReference type="Pfam" id="PF00359">
    <property type="entry name" value="PTS_EIIA_2"/>
    <property type="match status" value="1"/>
</dbReference>
<dbReference type="GO" id="GO:0005737">
    <property type="term" value="C:cytoplasm"/>
    <property type="evidence" value="ECO:0007669"/>
    <property type="project" value="UniProtKB-SubCell"/>
</dbReference>
<dbReference type="SUPFAM" id="SSF55804">
    <property type="entry name" value="Phoshotransferase/anion transport protein"/>
    <property type="match status" value="1"/>
</dbReference>
<dbReference type="FunFam" id="3.40.930.10:FF:000009">
    <property type="entry name" value="PTS system, fructose specific IIABC component"/>
    <property type="match status" value="1"/>
</dbReference>
<feature type="domain" description="PTS EIIA type-2" evidence="7">
    <location>
        <begin position="5"/>
        <end position="150"/>
    </location>
</feature>
<dbReference type="PROSITE" id="PS51094">
    <property type="entry name" value="PTS_EIIA_TYPE_2"/>
    <property type="match status" value="1"/>
</dbReference>
<name>A0A098MFM1_9BACL</name>
<dbReference type="STRING" id="268407.PWYN_14055"/>
<keyword evidence="6" id="KW-0598">Phosphotransferase system</keyword>
<proteinExistence type="predicted"/>
<dbReference type="Proteomes" id="UP000029734">
    <property type="component" value="Unassembled WGS sequence"/>
</dbReference>
<organism evidence="8 9">
    <name type="scientific">Paenibacillus wynnii</name>
    <dbReference type="NCBI Taxonomy" id="268407"/>
    <lineage>
        <taxon>Bacteria</taxon>
        <taxon>Bacillati</taxon>
        <taxon>Bacillota</taxon>
        <taxon>Bacilli</taxon>
        <taxon>Bacillales</taxon>
        <taxon>Paenibacillaceae</taxon>
        <taxon>Paenibacillus</taxon>
    </lineage>
</organism>
<reference evidence="8 9" key="2">
    <citation type="submission" date="2014-10" db="EMBL/GenBank/DDBJ databases">
        <title>Comparative genomics of the Paenibacillus odorifer group.</title>
        <authorList>
            <person name="Tsai Y.-C."/>
            <person name="Martin N."/>
            <person name="Korlach J."/>
            <person name="Wiedmann M."/>
        </authorList>
    </citation>
    <scope>NUCLEOTIDE SEQUENCE [LARGE SCALE GENOMIC DNA]</scope>
    <source>
        <strain evidence="8 9">DSM 18334</strain>
    </source>
</reference>
<dbReference type="eggNOG" id="COG1762">
    <property type="taxonomic scope" value="Bacteria"/>
</dbReference>
<dbReference type="CDD" id="cd00211">
    <property type="entry name" value="PTS_IIA_fru"/>
    <property type="match status" value="1"/>
</dbReference>
<keyword evidence="3" id="KW-0597">Phosphoprotein</keyword>
<dbReference type="NCBIfam" id="TIGR00848">
    <property type="entry name" value="fruA"/>
    <property type="match status" value="1"/>
</dbReference>
<dbReference type="GO" id="GO:0008982">
    <property type="term" value="F:protein-N(PI)-phosphohistidine-sugar phosphotransferase activity"/>
    <property type="evidence" value="ECO:0007669"/>
    <property type="project" value="InterPro"/>
</dbReference>
<evidence type="ECO:0000256" key="6">
    <source>
        <dbReference type="ARBA" id="ARBA00022683"/>
    </source>
</evidence>
<dbReference type="PANTHER" id="PTHR47738">
    <property type="entry name" value="PTS SYSTEM FRUCTOSE-LIKE EIIA COMPONENT-RELATED"/>
    <property type="match status" value="1"/>
</dbReference>
<evidence type="ECO:0000256" key="3">
    <source>
        <dbReference type="ARBA" id="ARBA00022553"/>
    </source>
</evidence>
<evidence type="ECO:0000313" key="8">
    <source>
        <dbReference type="EMBL" id="KGE20332.1"/>
    </source>
</evidence>
<evidence type="ECO:0000256" key="4">
    <source>
        <dbReference type="ARBA" id="ARBA00022597"/>
    </source>
</evidence>
<dbReference type="GO" id="GO:0009401">
    <property type="term" value="P:phosphoenolpyruvate-dependent sugar phosphotransferase system"/>
    <property type="evidence" value="ECO:0007669"/>
    <property type="project" value="UniProtKB-KW"/>
</dbReference>
<evidence type="ECO:0000256" key="1">
    <source>
        <dbReference type="ARBA" id="ARBA00004496"/>
    </source>
</evidence>
<accession>A0A098MFM1</accession>
<keyword evidence="2" id="KW-0813">Transport</keyword>
<dbReference type="PANTHER" id="PTHR47738:SF2">
    <property type="entry name" value="PTS SYSTEM FRUCTOSE-LIKE EIIA COMPONENT"/>
    <property type="match status" value="1"/>
</dbReference>
<evidence type="ECO:0000313" key="9">
    <source>
        <dbReference type="Proteomes" id="UP000029734"/>
    </source>
</evidence>
<keyword evidence="9" id="KW-1185">Reference proteome</keyword>
<dbReference type="InterPro" id="IPR004715">
    <property type="entry name" value="PTS_IIA_fruc"/>
</dbReference>